<protein>
    <submittedName>
        <fullName evidence="1">Uncharacterized protein</fullName>
    </submittedName>
</protein>
<dbReference type="EMBL" id="ANOF01000189">
    <property type="protein sequence ID" value="EMI23559.1"/>
    <property type="molecule type" value="Genomic_DNA"/>
</dbReference>
<dbReference type="PATRIC" id="fig|1263868.3.peg.6364"/>
<reference evidence="1 2" key="1">
    <citation type="journal article" date="2013" name="Mar. Genomics">
        <title>Expression of sulfatases in Rhodopirellula baltica and the diversity of sulfatases in the genus Rhodopirellula.</title>
        <authorList>
            <person name="Wegner C.E."/>
            <person name="Richter-Heitmann T."/>
            <person name="Klindworth A."/>
            <person name="Klockow C."/>
            <person name="Richter M."/>
            <person name="Achstetter T."/>
            <person name="Glockner F.O."/>
            <person name="Harder J."/>
        </authorList>
    </citation>
    <scope>NUCLEOTIDE SEQUENCE [LARGE SCALE GENOMIC DNA]</scope>
    <source>
        <strain evidence="1 2">SH398</strain>
    </source>
</reference>
<accession>M5SBN4</accession>
<sequence length="36" mass="3690">MAEPVAMQCPSCGGPMIHLGYQPAATTLPQPARAPP</sequence>
<organism evidence="1 2">
    <name type="scientific">Rhodopirellula europaea SH398</name>
    <dbReference type="NCBI Taxonomy" id="1263868"/>
    <lineage>
        <taxon>Bacteria</taxon>
        <taxon>Pseudomonadati</taxon>
        <taxon>Planctomycetota</taxon>
        <taxon>Planctomycetia</taxon>
        <taxon>Pirellulales</taxon>
        <taxon>Pirellulaceae</taxon>
        <taxon>Rhodopirellula</taxon>
    </lineage>
</organism>
<dbReference type="STRING" id="1263868.RESH_05866"/>
<dbReference type="AlphaFoldDB" id="M5SBN4"/>
<evidence type="ECO:0000313" key="1">
    <source>
        <dbReference type="EMBL" id="EMI23559.1"/>
    </source>
</evidence>
<evidence type="ECO:0000313" key="2">
    <source>
        <dbReference type="Proteomes" id="UP000011996"/>
    </source>
</evidence>
<proteinExistence type="predicted"/>
<comment type="caution">
    <text evidence="1">The sequence shown here is derived from an EMBL/GenBank/DDBJ whole genome shotgun (WGS) entry which is preliminary data.</text>
</comment>
<dbReference type="Proteomes" id="UP000011996">
    <property type="component" value="Unassembled WGS sequence"/>
</dbReference>
<name>M5SBN4_9BACT</name>
<gene>
    <name evidence="1" type="ORF">RESH_05866</name>
</gene>